<keyword evidence="5 8" id="KW-1133">Transmembrane helix</keyword>
<evidence type="ECO:0000256" key="7">
    <source>
        <dbReference type="RuleBase" id="RU000477"/>
    </source>
</evidence>
<dbReference type="PANTHER" id="PTHR19139">
    <property type="entry name" value="AQUAPORIN TRANSPORTER"/>
    <property type="match status" value="1"/>
</dbReference>
<dbReference type="InterPro" id="IPR023271">
    <property type="entry name" value="Aquaporin-like"/>
</dbReference>
<evidence type="ECO:0000313" key="10">
    <source>
        <dbReference type="RefSeq" id="XP_052750857.1"/>
    </source>
</evidence>
<dbReference type="PROSITE" id="PS00221">
    <property type="entry name" value="MIP"/>
    <property type="match status" value="1"/>
</dbReference>
<evidence type="ECO:0000256" key="8">
    <source>
        <dbReference type="SAM" id="Phobius"/>
    </source>
</evidence>
<evidence type="ECO:0000256" key="3">
    <source>
        <dbReference type="ARBA" id="ARBA00022448"/>
    </source>
</evidence>
<dbReference type="InterPro" id="IPR022357">
    <property type="entry name" value="MIP_CS"/>
</dbReference>
<name>A0ABM3MHP0_GALME</name>
<organism evidence="9 10">
    <name type="scientific">Galleria mellonella</name>
    <name type="common">Greater wax moth</name>
    <dbReference type="NCBI Taxonomy" id="7137"/>
    <lineage>
        <taxon>Eukaryota</taxon>
        <taxon>Metazoa</taxon>
        <taxon>Ecdysozoa</taxon>
        <taxon>Arthropoda</taxon>
        <taxon>Hexapoda</taxon>
        <taxon>Insecta</taxon>
        <taxon>Pterygota</taxon>
        <taxon>Neoptera</taxon>
        <taxon>Endopterygota</taxon>
        <taxon>Lepidoptera</taxon>
        <taxon>Glossata</taxon>
        <taxon>Ditrysia</taxon>
        <taxon>Pyraloidea</taxon>
        <taxon>Pyralidae</taxon>
        <taxon>Galleriinae</taxon>
        <taxon>Galleria</taxon>
    </lineage>
</organism>
<feature type="transmembrane region" description="Helical" evidence="8">
    <location>
        <begin position="172"/>
        <end position="194"/>
    </location>
</feature>
<feature type="transmembrane region" description="Helical" evidence="8">
    <location>
        <begin position="56"/>
        <end position="76"/>
    </location>
</feature>
<evidence type="ECO:0000313" key="9">
    <source>
        <dbReference type="Proteomes" id="UP001652740"/>
    </source>
</evidence>
<keyword evidence="9" id="KW-1185">Reference proteome</keyword>
<dbReference type="Proteomes" id="UP001652740">
    <property type="component" value="Unplaced"/>
</dbReference>
<dbReference type="InterPro" id="IPR000425">
    <property type="entry name" value="MIP"/>
</dbReference>
<evidence type="ECO:0000256" key="1">
    <source>
        <dbReference type="ARBA" id="ARBA00004141"/>
    </source>
</evidence>
<dbReference type="SUPFAM" id="SSF81338">
    <property type="entry name" value="Aquaporin-like"/>
    <property type="match status" value="1"/>
</dbReference>
<feature type="transmembrane region" description="Helical" evidence="8">
    <location>
        <begin position="139"/>
        <end position="160"/>
    </location>
</feature>
<comment type="similarity">
    <text evidence="2 7">Belongs to the MIP/aquaporin (TC 1.A.8) family.</text>
</comment>
<dbReference type="RefSeq" id="XP_052750857.1">
    <property type="nucleotide sequence ID" value="XM_052894897.1"/>
</dbReference>
<dbReference type="Pfam" id="PF00230">
    <property type="entry name" value="MIP"/>
    <property type="match status" value="1"/>
</dbReference>
<keyword evidence="4 7" id="KW-0812">Transmembrane</keyword>
<dbReference type="GeneID" id="113509479"/>
<sequence>MALDDVEGGQGPAAWLRRWWRALLAEVVATLLLVLLGVASLIKLKPEQDVPLTNPALAFGFVVLMNIQAFGATSGAHMNPAVTLAAVLYGDMALATAAGYVAAQLAGALLGFGALYALLPAAALRGHAGCTWPAAVTPLAAAAVEAALTGLLALLCCGLWRQHDPARPDHTAPIKFGLGVAGLVYAGGELSGASLNPARSLAPAIFHNFWQDHWVYWLGPLGGAALGTLLHRYVIAPPVAATRADGNGVPERLPLQDKTAV</sequence>
<feature type="transmembrane region" description="Helical" evidence="8">
    <location>
        <begin position="214"/>
        <end position="235"/>
    </location>
</feature>
<gene>
    <name evidence="10" type="primary">LOC113509479</name>
</gene>
<keyword evidence="6 8" id="KW-0472">Membrane</keyword>
<comment type="subcellular location">
    <subcellularLocation>
        <location evidence="1">Membrane</location>
        <topology evidence="1">Multi-pass membrane protein</topology>
    </subcellularLocation>
</comment>
<feature type="transmembrane region" description="Helical" evidence="8">
    <location>
        <begin position="23"/>
        <end position="44"/>
    </location>
</feature>
<evidence type="ECO:0000256" key="4">
    <source>
        <dbReference type="ARBA" id="ARBA00022692"/>
    </source>
</evidence>
<keyword evidence="3 7" id="KW-0813">Transport</keyword>
<evidence type="ECO:0000256" key="6">
    <source>
        <dbReference type="ARBA" id="ARBA00023136"/>
    </source>
</evidence>
<reference evidence="10" key="1">
    <citation type="submission" date="2025-08" db="UniProtKB">
        <authorList>
            <consortium name="RefSeq"/>
        </authorList>
    </citation>
    <scope>IDENTIFICATION</scope>
    <source>
        <tissue evidence="10">Whole larvae</tissue>
    </source>
</reference>
<proteinExistence type="inferred from homology"/>
<protein>
    <submittedName>
        <fullName evidence="10">Aquaporin-like</fullName>
    </submittedName>
</protein>
<accession>A0ABM3MHP0</accession>
<dbReference type="InterPro" id="IPR034294">
    <property type="entry name" value="Aquaporin_transptr"/>
</dbReference>
<feature type="transmembrane region" description="Helical" evidence="8">
    <location>
        <begin position="97"/>
        <end position="119"/>
    </location>
</feature>
<evidence type="ECO:0000256" key="5">
    <source>
        <dbReference type="ARBA" id="ARBA00022989"/>
    </source>
</evidence>
<dbReference type="PANTHER" id="PTHR19139:SF270">
    <property type="entry name" value="ENTOMOGLYCEROPORIN 1-RELATED"/>
    <property type="match status" value="1"/>
</dbReference>
<dbReference type="PRINTS" id="PR00783">
    <property type="entry name" value="MINTRINSICP"/>
</dbReference>
<evidence type="ECO:0000256" key="2">
    <source>
        <dbReference type="ARBA" id="ARBA00006175"/>
    </source>
</evidence>
<dbReference type="Gene3D" id="1.20.1080.10">
    <property type="entry name" value="Glycerol uptake facilitator protein"/>
    <property type="match status" value="1"/>
</dbReference>